<evidence type="ECO:0000313" key="2">
    <source>
        <dbReference type="Proteomes" id="UP000177622"/>
    </source>
</evidence>
<protein>
    <submittedName>
        <fullName evidence="1">Uncharacterized protein</fullName>
    </submittedName>
</protein>
<dbReference type="GeneID" id="34581365"/>
<gene>
    <name evidence="1" type="ORF">PENARI_c033G04043</name>
</gene>
<dbReference type="EMBL" id="LXJU01000033">
    <property type="protein sequence ID" value="OGE48021.1"/>
    <property type="molecule type" value="Genomic_DNA"/>
</dbReference>
<dbReference type="Proteomes" id="UP000177622">
    <property type="component" value="Unassembled WGS sequence"/>
</dbReference>
<dbReference type="RefSeq" id="XP_022483477.1">
    <property type="nucleotide sequence ID" value="XM_022636631.1"/>
</dbReference>
<keyword evidence="2" id="KW-1185">Reference proteome</keyword>
<proteinExistence type="predicted"/>
<accession>A0A1F5L527</accession>
<evidence type="ECO:0000313" key="1">
    <source>
        <dbReference type="EMBL" id="OGE48021.1"/>
    </source>
</evidence>
<dbReference type="OrthoDB" id="4367081at2759"/>
<reference evidence="1 2" key="1">
    <citation type="journal article" date="2016" name="Sci. Rep.">
        <title>Penicillium arizonense, a new, genome sequenced fungal species, reveals a high chemical diversity in secreted metabolites.</title>
        <authorList>
            <person name="Grijseels S."/>
            <person name="Nielsen J.C."/>
            <person name="Randelovic M."/>
            <person name="Nielsen J."/>
            <person name="Nielsen K.F."/>
            <person name="Workman M."/>
            <person name="Frisvad J.C."/>
        </authorList>
    </citation>
    <scope>NUCLEOTIDE SEQUENCE [LARGE SCALE GENOMIC DNA]</scope>
    <source>
        <strain evidence="1 2">CBS 141311</strain>
    </source>
</reference>
<organism evidence="1 2">
    <name type="scientific">Penicillium arizonense</name>
    <dbReference type="NCBI Taxonomy" id="1835702"/>
    <lineage>
        <taxon>Eukaryota</taxon>
        <taxon>Fungi</taxon>
        <taxon>Dikarya</taxon>
        <taxon>Ascomycota</taxon>
        <taxon>Pezizomycotina</taxon>
        <taxon>Eurotiomycetes</taxon>
        <taxon>Eurotiomycetidae</taxon>
        <taxon>Eurotiales</taxon>
        <taxon>Aspergillaceae</taxon>
        <taxon>Penicillium</taxon>
    </lineage>
</organism>
<comment type="caution">
    <text evidence="1">The sequence shown here is derived from an EMBL/GenBank/DDBJ whole genome shotgun (WGS) entry which is preliminary data.</text>
</comment>
<sequence>MYRRADLCHCNDSTAGRARSLSQPSVAHPSPPERATLHRNVQAQFPISTTYSTIATKALSFQGQVLTGVTPLQLAQNGLYHQPHQGFGGLACCFACQSAQSLYIFQRAPFEEVQQIHLVDCIWQAICRDLQHHFETPTHSLTQPPHHLRLDSHLLAPIFLRTGNNSKRLPYRRLQYTVSNPINTTVPTIVEKYSNTNLDPVLNRHPSYSIQNRIYLDNLLSPTSPTDTDHNSLTK</sequence>
<dbReference type="SUPFAM" id="SSF57924">
    <property type="entry name" value="Inhibitor of apoptosis (IAP) repeat"/>
    <property type="match status" value="1"/>
</dbReference>
<name>A0A1F5L527_PENAI</name>
<dbReference type="AlphaFoldDB" id="A0A1F5L527"/>